<organism evidence="1 2">
    <name type="scientific">Stylosanthes scabra</name>
    <dbReference type="NCBI Taxonomy" id="79078"/>
    <lineage>
        <taxon>Eukaryota</taxon>
        <taxon>Viridiplantae</taxon>
        <taxon>Streptophyta</taxon>
        <taxon>Embryophyta</taxon>
        <taxon>Tracheophyta</taxon>
        <taxon>Spermatophyta</taxon>
        <taxon>Magnoliopsida</taxon>
        <taxon>eudicotyledons</taxon>
        <taxon>Gunneridae</taxon>
        <taxon>Pentapetalae</taxon>
        <taxon>rosids</taxon>
        <taxon>fabids</taxon>
        <taxon>Fabales</taxon>
        <taxon>Fabaceae</taxon>
        <taxon>Papilionoideae</taxon>
        <taxon>50 kb inversion clade</taxon>
        <taxon>dalbergioids sensu lato</taxon>
        <taxon>Dalbergieae</taxon>
        <taxon>Pterocarpus clade</taxon>
        <taxon>Stylosanthes</taxon>
    </lineage>
</organism>
<sequence>MVSLSADASADSIEEKVLLFVEAVRSLPLESLKTAAVDPIQDVLENEASVLLFVHPLGGGCQEAFLTKRFKSHTFLFGWLIEQTYLFLHSILPL</sequence>
<evidence type="ECO:0000313" key="2">
    <source>
        <dbReference type="Proteomes" id="UP001341840"/>
    </source>
</evidence>
<comment type="caution">
    <text evidence="1">The sequence shown here is derived from an EMBL/GenBank/DDBJ whole genome shotgun (WGS) entry which is preliminary data.</text>
</comment>
<keyword evidence="2" id="KW-1185">Reference proteome</keyword>
<proteinExistence type="predicted"/>
<accession>A0ABU6YQR6</accession>
<name>A0ABU6YQR6_9FABA</name>
<dbReference type="Proteomes" id="UP001341840">
    <property type="component" value="Unassembled WGS sequence"/>
</dbReference>
<protein>
    <submittedName>
        <fullName evidence="1">Uncharacterized protein</fullName>
    </submittedName>
</protein>
<evidence type="ECO:0000313" key="1">
    <source>
        <dbReference type="EMBL" id="MED6211423.1"/>
    </source>
</evidence>
<reference evidence="1 2" key="1">
    <citation type="journal article" date="2023" name="Plants (Basel)">
        <title>Bridging the Gap: Combining Genomics and Transcriptomics Approaches to Understand Stylosanthes scabra, an Orphan Legume from the Brazilian Caatinga.</title>
        <authorList>
            <person name="Ferreira-Neto J.R.C."/>
            <person name="da Silva M.D."/>
            <person name="Binneck E."/>
            <person name="de Melo N.F."/>
            <person name="da Silva R.H."/>
            <person name="de Melo A.L.T.M."/>
            <person name="Pandolfi V."/>
            <person name="Bustamante F.O."/>
            <person name="Brasileiro-Vidal A.C."/>
            <person name="Benko-Iseppon A.M."/>
        </authorList>
    </citation>
    <scope>NUCLEOTIDE SEQUENCE [LARGE SCALE GENOMIC DNA]</scope>
    <source>
        <tissue evidence="1">Leaves</tissue>
    </source>
</reference>
<dbReference type="EMBL" id="JASCZI010242550">
    <property type="protein sequence ID" value="MED6211423.1"/>
    <property type="molecule type" value="Genomic_DNA"/>
</dbReference>
<gene>
    <name evidence="1" type="ORF">PIB30_073549</name>
</gene>